<evidence type="ECO:0000256" key="6">
    <source>
        <dbReference type="ARBA" id="ARBA00023136"/>
    </source>
</evidence>
<comment type="subcellular location">
    <subcellularLocation>
        <location evidence="1">Cell membrane</location>
        <topology evidence="1">Multi-pass membrane protein</topology>
    </subcellularLocation>
</comment>
<dbReference type="InterPro" id="IPR004869">
    <property type="entry name" value="MMPL_dom"/>
</dbReference>
<feature type="transmembrane region" description="Helical" evidence="8">
    <location>
        <begin position="176"/>
        <end position="194"/>
    </location>
</feature>
<name>A0ABP8C239_9ACTN</name>
<comment type="caution">
    <text evidence="10">The sequence shown here is derived from an EMBL/GenBank/DDBJ whole genome shotgun (WGS) entry which is preliminary data.</text>
</comment>
<evidence type="ECO:0000256" key="3">
    <source>
        <dbReference type="ARBA" id="ARBA00022475"/>
    </source>
</evidence>
<evidence type="ECO:0000256" key="5">
    <source>
        <dbReference type="ARBA" id="ARBA00022989"/>
    </source>
</evidence>
<dbReference type="InterPro" id="IPR050545">
    <property type="entry name" value="Mycobact_MmpL"/>
</dbReference>
<proteinExistence type="inferred from homology"/>
<comment type="similarity">
    <text evidence="2">Belongs to the resistance-nodulation-cell division (RND) (TC 2.A.6) family. MmpL subfamily.</text>
</comment>
<keyword evidence="4 8" id="KW-0812">Transmembrane</keyword>
<feature type="transmembrane region" description="Helical" evidence="8">
    <location>
        <begin position="537"/>
        <end position="557"/>
    </location>
</feature>
<evidence type="ECO:0000313" key="11">
    <source>
        <dbReference type="Proteomes" id="UP001501710"/>
    </source>
</evidence>
<dbReference type="PRINTS" id="PR00702">
    <property type="entry name" value="ACRIFLAVINRP"/>
</dbReference>
<dbReference type="PANTHER" id="PTHR33406">
    <property type="entry name" value="MEMBRANE PROTEIN MJ1562-RELATED"/>
    <property type="match status" value="1"/>
</dbReference>
<evidence type="ECO:0000256" key="4">
    <source>
        <dbReference type="ARBA" id="ARBA00022692"/>
    </source>
</evidence>
<feature type="transmembrane region" description="Helical" evidence="8">
    <location>
        <begin position="300"/>
        <end position="326"/>
    </location>
</feature>
<evidence type="ECO:0000256" key="7">
    <source>
        <dbReference type="SAM" id="MobiDB-lite"/>
    </source>
</evidence>
<keyword evidence="11" id="KW-1185">Reference proteome</keyword>
<dbReference type="PROSITE" id="PS50156">
    <property type="entry name" value="SSD"/>
    <property type="match status" value="1"/>
</dbReference>
<evidence type="ECO:0000313" key="10">
    <source>
        <dbReference type="EMBL" id="GAA4232351.1"/>
    </source>
</evidence>
<feature type="transmembrane region" description="Helical" evidence="8">
    <location>
        <begin position="592"/>
        <end position="617"/>
    </location>
</feature>
<dbReference type="Gene3D" id="1.20.1640.10">
    <property type="entry name" value="Multidrug efflux transporter AcrB transmembrane domain"/>
    <property type="match status" value="2"/>
</dbReference>
<evidence type="ECO:0000256" key="1">
    <source>
        <dbReference type="ARBA" id="ARBA00004651"/>
    </source>
</evidence>
<feature type="transmembrane region" description="Helical" evidence="8">
    <location>
        <begin position="674"/>
        <end position="694"/>
    </location>
</feature>
<feature type="region of interest" description="Disordered" evidence="7">
    <location>
        <begin position="728"/>
        <end position="754"/>
    </location>
</feature>
<keyword evidence="5 8" id="KW-1133">Transmembrane helix</keyword>
<sequence>MSMLLYRLGRLSFRRRKLVALVWLGLLVAAIAGAAGLSGPTSEEFRVSGTESQVANDLLAERFPGFSADGATARVVFAAPQGRTLKEPAAKSAVEKVVGTLKARPKVANVGYDPGALSKDGRIGYAEVSYRVPAGDLTEADRAGLRDSADPARAQGLTVEMGGDAIKPTGSGLMEMIGVLVAAVTLLIALGSLVAAGLPLLLAFVGLGISISAVYAATGFINLTEDTMVMALMIGMALAIDYALFIVFRYRHEIRSGREPEEAAGHAIGTAGSAVVFAGLTVIIALCGLSVVQLPPLTQIALAAALAVAVTVAVALTLLPAVLGFTGRRILGRRARNERPEGSGAGAVHDAGPPTGSVLKLDPPLGQRLARFVTGHPIPAIVGTLAFLVVVAIPVLDMRLGLPDEGTEPAHATQRKAYDLLSEGFGPGFNGPLVVVVDAADRRNPQAAGERTRQVVQGLDHVAAVEAPIVNEAGDTALLSVVPTGGPASKATEDLVNEIRDHGGQVRDATGARIAVTGQTALNIDMSTKLANALPPYLIIVVGMAFVLLMIVFRSVLVPLSAALGFLLSVGATLGMVVAVFQWGWFTGALGVVPLGIILNLLPIFMIGVVFGLAMDYQVFLVSRMREEYVRGARPRDAVVAGFAHNARVVTAAGIIMISVFGGFVLADSSMVQALGYALAAAVFFDAFIVRMILVPALMSLLGQASWWLPGWLERLLPHVDVEGEKLRAHDATGPAGAREEQTAASGRTGPEHG</sequence>
<feature type="domain" description="SSD" evidence="9">
    <location>
        <begin position="174"/>
        <end position="325"/>
    </location>
</feature>
<organism evidence="10 11">
    <name type="scientific">Actinomadura meridiana</name>
    <dbReference type="NCBI Taxonomy" id="559626"/>
    <lineage>
        <taxon>Bacteria</taxon>
        <taxon>Bacillati</taxon>
        <taxon>Actinomycetota</taxon>
        <taxon>Actinomycetes</taxon>
        <taxon>Streptosporangiales</taxon>
        <taxon>Thermomonosporaceae</taxon>
        <taxon>Actinomadura</taxon>
    </lineage>
</organism>
<keyword evidence="3" id="KW-1003">Cell membrane</keyword>
<gene>
    <name evidence="10" type="ORF">GCM10022254_31970</name>
</gene>
<feature type="transmembrane region" description="Helical" evidence="8">
    <location>
        <begin position="227"/>
        <end position="248"/>
    </location>
</feature>
<dbReference type="Proteomes" id="UP001501710">
    <property type="component" value="Unassembled WGS sequence"/>
</dbReference>
<dbReference type="SUPFAM" id="SSF82866">
    <property type="entry name" value="Multidrug efflux transporter AcrB transmembrane domain"/>
    <property type="match status" value="2"/>
</dbReference>
<protein>
    <submittedName>
        <fullName evidence="10">MMPL family transporter</fullName>
    </submittedName>
</protein>
<evidence type="ECO:0000256" key="8">
    <source>
        <dbReference type="SAM" id="Phobius"/>
    </source>
</evidence>
<reference evidence="11" key="1">
    <citation type="journal article" date="2019" name="Int. J. Syst. Evol. Microbiol.">
        <title>The Global Catalogue of Microorganisms (GCM) 10K type strain sequencing project: providing services to taxonomists for standard genome sequencing and annotation.</title>
        <authorList>
            <consortium name="The Broad Institute Genomics Platform"/>
            <consortium name="The Broad Institute Genome Sequencing Center for Infectious Disease"/>
            <person name="Wu L."/>
            <person name="Ma J."/>
        </authorList>
    </citation>
    <scope>NUCLEOTIDE SEQUENCE [LARGE SCALE GENOMIC DNA]</scope>
    <source>
        <strain evidence="11">JCM 17440</strain>
    </source>
</reference>
<dbReference type="RefSeq" id="WP_344896791.1">
    <property type="nucleotide sequence ID" value="NZ_BAABAS010000006.1"/>
</dbReference>
<feature type="transmembrane region" description="Helical" evidence="8">
    <location>
        <begin position="201"/>
        <end position="221"/>
    </location>
</feature>
<feature type="transmembrane region" description="Helical" evidence="8">
    <location>
        <begin position="378"/>
        <end position="396"/>
    </location>
</feature>
<evidence type="ECO:0000259" key="9">
    <source>
        <dbReference type="PROSITE" id="PS50156"/>
    </source>
</evidence>
<evidence type="ECO:0000256" key="2">
    <source>
        <dbReference type="ARBA" id="ARBA00010157"/>
    </source>
</evidence>
<feature type="transmembrane region" description="Helical" evidence="8">
    <location>
        <begin position="564"/>
        <end position="586"/>
    </location>
</feature>
<dbReference type="Pfam" id="PF03176">
    <property type="entry name" value="MMPL"/>
    <property type="match status" value="2"/>
</dbReference>
<feature type="transmembrane region" description="Helical" evidence="8">
    <location>
        <begin position="638"/>
        <end position="662"/>
    </location>
</feature>
<dbReference type="EMBL" id="BAABAS010000006">
    <property type="protein sequence ID" value="GAA4232351.1"/>
    <property type="molecule type" value="Genomic_DNA"/>
</dbReference>
<accession>A0ABP8C239</accession>
<dbReference type="InterPro" id="IPR001036">
    <property type="entry name" value="Acrflvin-R"/>
</dbReference>
<feature type="transmembrane region" description="Helical" evidence="8">
    <location>
        <begin position="268"/>
        <end position="294"/>
    </location>
</feature>
<keyword evidence="6 8" id="KW-0472">Membrane</keyword>
<dbReference type="PANTHER" id="PTHR33406:SF11">
    <property type="entry name" value="MEMBRANE PROTEIN SCO6666-RELATED"/>
    <property type="match status" value="1"/>
</dbReference>
<dbReference type="InterPro" id="IPR000731">
    <property type="entry name" value="SSD"/>
</dbReference>